<dbReference type="EMBL" id="VSRR010004077">
    <property type="protein sequence ID" value="MPC38473.1"/>
    <property type="molecule type" value="Genomic_DNA"/>
</dbReference>
<evidence type="ECO:0008006" key="4">
    <source>
        <dbReference type="Google" id="ProtNLM"/>
    </source>
</evidence>
<dbReference type="Proteomes" id="UP000324222">
    <property type="component" value="Unassembled WGS sequence"/>
</dbReference>
<organism evidence="2 3">
    <name type="scientific">Portunus trituberculatus</name>
    <name type="common">Swimming crab</name>
    <name type="synonym">Neptunus trituberculatus</name>
    <dbReference type="NCBI Taxonomy" id="210409"/>
    <lineage>
        <taxon>Eukaryota</taxon>
        <taxon>Metazoa</taxon>
        <taxon>Ecdysozoa</taxon>
        <taxon>Arthropoda</taxon>
        <taxon>Crustacea</taxon>
        <taxon>Multicrustacea</taxon>
        <taxon>Malacostraca</taxon>
        <taxon>Eumalacostraca</taxon>
        <taxon>Eucarida</taxon>
        <taxon>Decapoda</taxon>
        <taxon>Pleocyemata</taxon>
        <taxon>Brachyura</taxon>
        <taxon>Eubrachyura</taxon>
        <taxon>Portunoidea</taxon>
        <taxon>Portunidae</taxon>
        <taxon>Portuninae</taxon>
        <taxon>Portunus</taxon>
    </lineage>
</organism>
<proteinExistence type="predicted"/>
<comment type="caution">
    <text evidence="2">The sequence shown here is derived from an EMBL/GenBank/DDBJ whole genome shotgun (WGS) entry which is preliminary data.</text>
</comment>
<reference evidence="2 3" key="1">
    <citation type="submission" date="2019-05" db="EMBL/GenBank/DDBJ databases">
        <title>Another draft genome of Portunus trituberculatus and its Hox gene families provides insights of decapod evolution.</title>
        <authorList>
            <person name="Jeong J.-H."/>
            <person name="Song I."/>
            <person name="Kim S."/>
            <person name="Choi T."/>
            <person name="Kim D."/>
            <person name="Ryu S."/>
            <person name="Kim W."/>
        </authorList>
    </citation>
    <scope>NUCLEOTIDE SEQUENCE [LARGE SCALE GENOMIC DNA]</scope>
    <source>
        <tissue evidence="2">Muscle</tissue>
    </source>
</reference>
<evidence type="ECO:0000313" key="2">
    <source>
        <dbReference type="EMBL" id="MPC38473.1"/>
    </source>
</evidence>
<name>A0A5B7F049_PORTR</name>
<protein>
    <recommendedName>
        <fullName evidence="4">Endonuclease/exonuclease/phosphatase domain-containing protein</fullName>
    </recommendedName>
</protein>
<feature type="region of interest" description="Disordered" evidence="1">
    <location>
        <begin position="131"/>
        <end position="154"/>
    </location>
</feature>
<keyword evidence="3" id="KW-1185">Reference proteome</keyword>
<evidence type="ECO:0000313" key="3">
    <source>
        <dbReference type="Proteomes" id="UP000324222"/>
    </source>
</evidence>
<accession>A0A5B7F049</accession>
<sequence length="154" mass="17279">MTQNCSGVVHEDCLCWQQLIANTLSSSFTDHLDEQAFNIALLNDLEQLMQHPTRIPDRLGDTPNILDIFRASNSYTYVATMPSILGSSNHNLTSISCPVSLIPLQDPTKQRPLHPYQRSISSSCHRNVGIHKQAGRKRSRMLGISPRRSGIRIE</sequence>
<evidence type="ECO:0000256" key="1">
    <source>
        <dbReference type="SAM" id="MobiDB-lite"/>
    </source>
</evidence>
<gene>
    <name evidence="2" type="ORF">E2C01_031981</name>
</gene>
<dbReference type="AlphaFoldDB" id="A0A5B7F049"/>